<dbReference type="Gene3D" id="2.20.28.30">
    <property type="entry name" value="RNA polymerase ii, chain L"/>
    <property type="match status" value="1"/>
</dbReference>
<dbReference type="EMBL" id="ACIO01000160">
    <property type="protein sequence ID" value="EFC99641.1"/>
    <property type="molecule type" value="Genomic_DNA"/>
</dbReference>
<accession>D3AEY3</accession>
<dbReference type="InterPro" id="IPR029040">
    <property type="entry name" value="RPABC4/Spt4"/>
</dbReference>
<name>D3AEY3_9FIRM</name>
<evidence type="ECO:0008006" key="3">
    <source>
        <dbReference type="Google" id="ProtNLM"/>
    </source>
</evidence>
<evidence type="ECO:0000313" key="1">
    <source>
        <dbReference type="EMBL" id="EFC99641.1"/>
    </source>
</evidence>
<dbReference type="HOGENOM" id="CLU_185172_0_0_9"/>
<dbReference type="SUPFAM" id="SSF63393">
    <property type="entry name" value="RNA polymerase subunits"/>
    <property type="match status" value="1"/>
</dbReference>
<organism evidence="1 2">
    <name type="scientific">Hungatella hathewayi DSM 13479</name>
    <dbReference type="NCBI Taxonomy" id="566550"/>
    <lineage>
        <taxon>Bacteria</taxon>
        <taxon>Bacillati</taxon>
        <taxon>Bacillota</taxon>
        <taxon>Clostridia</taxon>
        <taxon>Lachnospirales</taxon>
        <taxon>Lachnospiraceae</taxon>
        <taxon>Hungatella</taxon>
    </lineage>
</organism>
<gene>
    <name evidence="1" type="ORF">CLOSTHATH_02167</name>
</gene>
<dbReference type="Proteomes" id="UP000004968">
    <property type="component" value="Unassembled WGS sequence"/>
</dbReference>
<protein>
    <recommendedName>
        <fullName evidence="3">DNA-directed RNA polymerase I</fullName>
    </recommendedName>
</protein>
<proteinExistence type="predicted"/>
<evidence type="ECO:0000313" key="2">
    <source>
        <dbReference type="Proteomes" id="UP000004968"/>
    </source>
</evidence>
<comment type="caution">
    <text evidence="1">The sequence shown here is derived from an EMBL/GenBank/DDBJ whole genome shotgun (WGS) entry which is preliminary data.</text>
</comment>
<reference evidence="1 2" key="1">
    <citation type="submission" date="2010-01" db="EMBL/GenBank/DDBJ databases">
        <authorList>
            <person name="Weinstock G."/>
            <person name="Sodergren E."/>
            <person name="Clifton S."/>
            <person name="Fulton L."/>
            <person name="Fulton B."/>
            <person name="Courtney L."/>
            <person name="Fronick C."/>
            <person name="Harrison M."/>
            <person name="Strong C."/>
            <person name="Farmer C."/>
            <person name="Delahaunty K."/>
            <person name="Markovic C."/>
            <person name="Hall O."/>
            <person name="Minx P."/>
            <person name="Tomlinson C."/>
            <person name="Mitreva M."/>
            <person name="Nelson J."/>
            <person name="Hou S."/>
            <person name="Wollam A."/>
            <person name="Pepin K.H."/>
            <person name="Johnson M."/>
            <person name="Bhonagiri V."/>
            <person name="Nash W.E."/>
            <person name="Warren W."/>
            <person name="Chinwalla A."/>
            <person name="Mardis E.R."/>
            <person name="Wilson R.K."/>
        </authorList>
    </citation>
    <scope>NUCLEOTIDE SEQUENCE [LARGE SCALE GENOMIC DNA]</scope>
    <source>
        <strain evidence="1 2">DSM 13479</strain>
    </source>
</reference>
<sequence length="94" mass="11085">MGAGQYERRYLAMSIFNEEQIKAMFSREYICHECGHLMEFEDEWEDTLVCPHCGHSIDLDDYGREGNEEYENLYPTREEVLGIANDDSEEDSDY</sequence>
<dbReference type="AlphaFoldDB" id="D3AEY3"/>